<dbReference type="RefSeq" id="WP_119628891.1">
    <property type="nucleotide sequence ID" value="NZ_AP017928.1"/>
</dbReference>
<reference evidence="1 2" key="1">
    <citation type="submission" date="2016-12" db="EMBL/GenBank/DDBJ databases">
        <title>Genome sequencing of Methylocaldum marinum.</title>
        <authorList>
            <person name="Takeuchi M."/>
            <person name="Kamagata Y."/>
            <person name="Hiraoka S."/>
            <person name="Oshima K."/>
            <person name="Hattori M."/>
            <person name="Iwasaki W."/>
        </authorList>
    </citation>
    <scope>NUCLEOTIDE SEQUENCE [LARGE SCALE GENOMIC DNA]</scope>
    <source>
        <strain evidence="1 2">S8</strain>
    </source>
</reference>
<evidence type="ECO:0000313" key="1">
    <source>
        <dbReference type="EMBL" id="BBA33256.1"/>
    </source>
</evidence>
<evidence type="ECO:0000313" key="2">
    <source>
        <dbReference type="Proteomes" id="UP000266313"/>
    </source>
</evidence>
<proteinExistence type="predicted"/>
<gene>
    <name evidence="1" type="ORF">sS8_1296</name>
</gene>
<dbReference type="OrthoDB" id="5570629at2"/>
<name>A0A250KNY6_9GAMM</name>
<organism evidence="1 2">
    <name type="scientific">Methylocaldum marinum</name>
    <dbReference type="NCBI Taxonomy" id="1432792"/>
    <lineage>
        <taxon>Bacteria</taxon>
        <taxon>Pseudomonadati</taxon>
        <taxon>Pseudomonadota</taxon>
        <taxon>Gammaproteobacteria</taxon>
        <taxon>Methylococcales</taxon>
        <taxon>Methylococcaceae</taxon>
        <taxon>Methylocaldum</taxon>
    </lineage>
</organism>
<sequence length="112" mass="11819">MNKEQFTTFVSSLVFMSSTTQYASVNAASISNSTISSSVSSVSLGHANGQAVISGQQGKISLNGDRVEVRDGRVTWNGVSYGAVGKKSIVTYVVDGSVKRLFVDGVERLPDP</sequence>
<dbReference type="AlphaFoldDB" id="A0A250KNY6"/>
<protein>
    <submittedName>
        <fullName evidence="1">Uncharacterized protein</fullName>
    </submittedName>
</protein>
<keyword evidence="2" id="KW-1185">Reference proteome</keyword>
<dbReference type="EMBL" id="AP017928">
    <property type="protein sequence ID" value="BBA33256.1"/>
    <property type="molecule type" value="Genomic_DNA"/>
</dbReference>
<dbReference type="Proteomes" id="UP000266313">
    <property type="component" value="Chromosome"/>
</dbReference>
<accession>A0A250KNY6</accession>
<dbReference type="KEGG" id="mmai:sS8_1296"/>